<proteinExistence type="predicted"/>
<dbReference type="RefSeq" id="WP_098096925.1">
    <property type="nucleotide sequence ID" value="NZ_NUEL01000085.1"/>
</dbReference>
<dbReference type="Proteomes" id="UP000220045">
    <property type="component" value="Unassembled WGS sequence"/>
</dbReference>
<evidence type="ECO:0000313" key="1">
    <source>
        <dbReference type="EMBL" id="PEI99663.1"/>
    </source>
</evidence>
<dbReference type="EMBL" id="NUEL01000085">
    <property type="protein sequence ID" value="PEI99663.1"/>
    <property type="molecule type" value="Genomic_DNA"/>
</dbReference>
<sequence length="100" mass="11315">MGLQKKAKVSGMRRSEGKLFHDKYAKTNEEVIVNFKPKIVVLYWQASMMVFVDDEESQFATPLIIGSNQAPTISNFVLTTKGFTMDCKYNSGEIQWVACV</sequence>
<evidence type="ECO:0000313" key="2">
    <source>
        <dbReference type="Proteomes" id="UP000220045"/>
    </source>
</evidence>
<dbReference type="AlphaFoldDB" id="A0A2A7VQU3"/>
<protein>
    <submittedName>
        <fullName evidence="1">Uncharacterized protein</fullName>
    </submittedName>
</protein>
<accession>A0A2A7VQU3</accession>
<gene>
    <name evidence="1" type="ORF">CN684_31250</name>
</gene>
<organism evidence="1 2">
    <name type="scientific">Bacillus wiedmannii</name>
    <dbReference type="NCBI Taxonomy" id="1890302"/>
    <lineage>
        <taxon>Bacteria</taxon>
        <taxon>Bacillati</taxon>
        <taxon>Bacillota</taxon>
        <taxon>Bacilli</taxon>
        <taxon>Bacillales</taxon>
        <taxon>Bacillaceae</taxon>
        <taxon>Bacillus</taxon>
        <taxon>Bacillus cereus group</taxon>
    </lineage>
</organism>
<reference evidence="1 2" key="1">
    <citation type="submission" date="2017-09" db="EMBL/GenBank/DDBJ databases">
        <title>Large-scale bioinformatics analysis of Bacillus genomes uncovers conserved roles of natural products in bacterial physiology.</title>
        <authorList>
            <consortium name="Agbiome Team Llc"/>
            <person name="Bleich R.M."/>
            <person name="Grubbs K.J."/>
            <person name="Santa Maria K.C."/>
            <person name="Allen S.E."/>
            <person name="Farag S."/>
            <person name="Shank E.A."/>
            <person name="Bowers A."/>
        </authorList>
    </citation>
    <scope>NUCLEOTIDE SEQUENCE [LARGE SCALE GENOMIC DNA]</scope>
    <source>
        <strain evidence="1 2">AFS004017</strain>
    </source>
</reference>
<comment type="caution">
    <text evidence="1">The sequence shown here is derived from an EMBL/GenBank/DDBJ whole genome shotgun (WGS) entry which is preliminary data.</text>
</comment>
<name>A0A2A7VQU3_9BACI</name>